<keyword evidence="7" id="KW-0010">Activator</keyword>
<dbReference type="InterPro" id="IPR009057">
    <property type="entry name" value="Homeodomain-like_sf"/>
</dbReference>
<feature type="domain" description="Response regulatory" evidence="12">
    <location>
        <begin position="32"/>
        <end position="147"/>
    </location>
</feature>
<proteinExistence type="inferred from homology"/>
<keyword evidence="4" id="KW-0902">Two-component regulatory system</keyword>
<dbReference type="PANTHER" id="PTHR43874">
    <property type="entry name" value="TWO-COMPONENT RESPONSE REGULATOR"/>
    <property type="match status" value="1"/>
</dbReference>
<keyword evidence="3 10" id="KW-0597">Phosphoprotein</keyword>
<feature type="compositionally biased region" description="Acidic residues" evidence="11">
    <location>
        <begin position="201"/>
        <end position="212"/>
    </location>
</feature>
<feature type="non-terminal residue" evidence="14">
    <location>
        <position position="1"/>
    </location>
</feature>
<evidence type="ECO:0000256" key="3">
    <source>
        <dbReference type="ARBA" id="ARBA00022553"/>
    </source>
</evidence>
<dbReference type="AlphaFoldDB" id="A0A1D1Z9W6"/>
<keyword evidence="9" id="KW-0539">Nucleus</keyword>
<dbReference type="PROSITE" id="PS50110">
    <property type="entry name" value="RESPONSE_REGULATORY"/>
    <property type="match status" value="1"/>
</dbReference>
<dbReference type="InterPro" id="IPR006447">
    <property type="entry name" value="Myb_dom_plants"/>
</dbReference>
<dbReference type="FunFam" id="1.10.10.60:FF:000007">
    <property type="entry name" value="Two-component response regulator"/>
    <property type="match status" value="1"/>
</dbReference>
<evidence type="ECO:0000256" key="7">
    <source>
        <dbReference type="ARBA" id="ARBA00023159"/>
    </source>
</evidence>
<dbReference type="InterPro" id="IPR017930">
    <property type="entry name" value="Myb_dom"/>
</dbReference>
<dbReference type="NCBIfam" id="TIGR01557">
    <property type="entry name" value="myb_SHAQKYF"/>
    <property type="match status" value="1"/>
</dbReference>
<dbReference type="InterPro" id="IPR001005">
    <property type="entry name" value="SANT/Myb"/>
</dbReference>
<dbReference type="Gene3D" id="3.40.50.2300">
    <property type="match status" value="1"/>
</dbReference>
<feature type="domain" description="HTH myb-type" evidence="13">
    <location>
        <begin position="215"/>
        <end position="274"/>
    </location>
</feature>
<name>A0A1D1Z9W6_9ARAE</name>
<dbReference type="PROSITE" id="PS51294">
    <property type="entry name" value="HTH_MYB"/>
    <property type="match status" value="1"/>
</dbReference>
<organism evidence="14">
    <name type="scientific">Anthurium amnicola</name>
    <dbReference type="NCBI Taxonomy" id="1678845"/>
    <lineage>
        <taxon>Eukaryota</taxon>
        <taxon>Viridiplantae</taxon>
        <taxon>Streptophyta</taxon>
        <taxon>Embryophyta</taxon>
        <taxon>Tracheophyta</taxon>
        <taxon>Spermatophyta</taxon>
        <taxon>Magnoliopsida</taxon>
        <taxon>Liliopsida</taxon>
        <taxon>Araceae</taxon>
        <taxon>Pothoideae</taxon>
        <taxon>Potheae</taxon>
        <taxon>Anthurium</taxon>
    </lineage>
</organism>
<dbReference type="SUPFAM" id="SSF46689">
    <property type="entry name" value="Homeodomain-like"/>
    <property type="match status" value="1"/>
</dbReference>
<evidence type="ECO:0000256" key="5">
    <source>
        <dbReference type="ARBA" id="ARBA00023015"/>
    </source>
</evidence>
<dbReference type="InterPro" id="IPR011006">
    <property type="entry name" value="CheY-like_superfamily"/>
</dbReference>
<protein>
    <submittedName>
        <fullName evidence="14">Two-component response regulator ARR2</fullName>
    </submittedName>
</protein>
<dbReference type="Pfam" id="PF00249">
    <property type="entry name" value="Myb_DNA-binding"/>
    <property type="match status" value="1"/>
</dbReference>
<evidence type="ECO:0000256" key="2">
    <source>
        <dbReference type="ARBA" id="ARBA00006015"/>
    </source>
</evidence>
<accession>A0A1D1Z9W6</accession>
<gene>
    <name evidence="14" type="primary">ARR2_8</name>
    <name evidence="14" type="ORF">g.59190</name>
</gene>
<dbReference type="GO" id="GO:0005634">
    <property type="term" value="C:nucleus"/>
    <property type="evidence" value="ECO:0007669"/>
    <property type="project" value="UniProtKB-SubCell"/>
</dbReference>
<evidence type="ECO:0000259" key="13">
    <source>
        <dbReference type="PROSITE" id="PS51294"/>
    </source>
</evidence>
<sequence>GIKAMSGLQKLAAADPGTADEDVQDKFPVGMRVLLVDDDNTCLRILGQMLRKCEYNVTVCSRATNALSLLRERKGHFDLVISDVHMPDMDGFKLLELVGLEMDLPVIMMSADSRTTMVMKGVKHGACDYLIKPVRFKELKNIWQHIVRKRWNDHKDHEHSGSVEESDRLRQGFDDVEYASPVNEAGDGTLKAHKKRRDAKEELDDGELENDDPSTSKKARVVWSVELHQQFVNAVNQLGIDKAVPKRILELMSVHGLTRENVASHLQKYRLYLKRLSIPQHQGGPSNSFSGAVEMNTRAGTLGRLDLPSFANSGQIPPQTLAALHAEMLGRPSSSIVLPPLEQPVLHASLQHLRCLPVECGVTFRQPLLNTQSGISQQFPESGISVDDMSSGSGTWASNRRVSVGNTSISELVNPQSGNTLVQMLPQQESTVNPQNGNTLARLLPQQQQSPQPVLSGPGHAIKLQPSCLAAPSQPSTHFQAWNNPIPSTKNTLLVSFESSNSFQARNALPINQARNALHINQHSCYSNPSIILDHNPVSSGSKNVSLRTGRVMDGDLKNVIMPNGYSVPESISSAVSSRSVPSEISTGWRVPTSDLRSNPACTLSGFMPELCDVQSSGSKSVIIPDQGQETNLGFVGKGTCIPSQFAFDDIESAAEDLGQRNSSILDDRSRAKQEIYLDFIEGSIVGNTLLPHHSPSDLMSILSKDGQGECYLGS</sequence>
<comment type="subcellular location">
    <subcellularLocation>
        <location evidence="1">Nucleus</location>
    </subcellularLocation>
</comment>
<dbReference type="CDD" id="cd17584">
    <property type="entry name" value="REC_typeB_ARR-like"/>
    <property type="match status" value="1"/>
</dbReference>
<evidence type="ECO:0000256" key="4">
    <source>
        <dbReference type="ARBA" id="ARBA00023012"/>
    </source>
</evidence>
<evidence type="ECO:0000256" key="11">
    <source>
        <dbReference type="SAM" id="MobiDB-lite"/>
    </source>
</evidence>
<dbReference type="EMBL" id="GDJX01004258">
    <property type="protein sequence ID" value="JAT63678.1"/>
    <property type="molecule type" value="Transcribed_RNA"/>
</dbReference>
<keyword evidence="5" id="KW-0805">Transcription regulation</keyword>
<evidence type="ECO:0000256" key="1">
    <source>
        <dbReference type="ARBA" id="ARBA00004123"/>
    </source>
</evidence>
<dbReference type="PANTHER" id="PTHR43874:SF123">
    <property type="entry name" value="TWO-COMPONENT RESPONSE REGULATOR ARR14"/>
    <property type="match status" value="1"/>
</dbReference>
<dbReference type="Gene3D" id="1.10.10.60">
    <property type="entry name" value="Homeodomain-like"/>
    <property type="match status" value="1"/>
</dbReference>
<dbReference type="InterPro" id="IPR045279">
    <property type="entry name" value="ARR-like"/>
</dbReference>
<feature type="modified residue" description="4-aspartylphosphate" evidence="10">
    <location>
        <position position="83"/>
    </location>
</feature>
<evidence type="ECO:0000313" key="14">
    <source>
        <dbReference type="EMBL" id="JAT63678.1"/>
    </source>
</evidence>
<dbReference type="InterPro" id="IPR001789">
    <property type="entry name" value="Sig_transdc_resp-reg_receiver"/>
</dbReference>
<evidence type="ECO:0000256" key="9">
    <source>
        <dbReference type="ARBA" id="ARBA00023242"/>
    </source>
</evidence>
<evidence type="ECO:0000259" key="12">
    <source>
        <dbReference type="PROSITE" id="PS50110"/>
    </source>
</evidence>
<dbReference type="GO" id="GO:0003677">
    <property type="term" value="F:DNA binding"/>
    <property type="evidence" value="ECO:0007669"/>
    <property type="project" value="UniProtKB-KW"/>
</dbReference>
<reference evidence="14" key="1">
    <citation type="submission" date="2015-07" db="EMBL/GenBank/DDBJ databases">
        <title>Transcriptome Assembly of Anthurium amnicola.</title>
        <authorList>
            <person name="Suzuki J."/>
        </authorList>
    </citation>
    <scope>NUCLEOTIDE SEQUENCE</scope>
</reference>
<dbReference type="SMART" id="SM00448">
    <property type="entry name" value="REC"/>
    <property type="match status" value="1"/>
</dbReference>
<evidence type="ECO:0000256" key="6">
    <source>
        <dbReference type="ARBA" id="ARBA00023125"/>
    </source>
</evidence>
<dbReference type="SUPFAM" id="SSF52172">
    <property type="entry name" value="CheY-like"/>
    <property type="match status" value="1"/>
</dbReference>
<keyword evidence="6" id="KW-0238">DNA-binding</keyword>
<dbReference type="GO" id="GO:0009736">
    <property type="term" value="P:cytokinin-activated signaling pathway"/>
    <property type="evidence" value="ECO:0007669"/>
    <property type="project" value="InterPro"/>
</dbReference>
<evidence type="ECO:0000256" key="10">
    <source>
        <dbReference type="PROSITE-ProRule" id="PRU00169"/>
    </source>
</evidence>
<comment type="similarity">
    <text evidence="2">Belongs to the ARR family. Type-B subfamily.</text>
</comment>
<dbReference type="GO" id="GO:0000160">
    <property type="term" value="P:phosphorelay signal transduction system"/>
    <property type="evidence" value="ECO:0007669"/>
    <property type="project" value="UniProtKB-KW"/>
</dbReference>
<dbReference type="FunFam" id="3.40.50.2300:FF:000408">
    <property type="entry name" value="Two-component response regulator"/>
    <property type="match status" value="1"/>
</dbReference>
<dbReference type="Pfam" id="PF00072">
    <property type="entry name" value="Response_reg"/>
    <property type="match status" value="1"/>
</dbReference>
<keyword evidence="8" id="KW-0804">Transcription</keyword>
<evidence type="ECO:0000256" key="8">
    <source>
        <dbReference type="ARBA" id="ARBA00023163"/>
    </source>
</evidence>
<feature type="region of interest" description="Disordered" evidence="11">
    <location>
        <begin position="179"/>
        <end position="215"/>
    </location>
</feature>